<comment type="caution">
    <text evidence="1">The sequence shown here is derived from an EMBL/GenBank/DDBJ whole genome shotgun (WGS) entry which is preliminary data.</text>
</comment>
<name>A0A0F9PSD8_9ZZZZ</name>
<protein>
    <submittedName>
        <fullName evidence="1">Uncharacterized protein</fullName>
    </submittedName>
</protein>
<sequence length="69" mass="7952">MNKMTKLKTLAKEHGLEQVCLGCDLYNLVGCINSKGRISCSTRDYLQSKVRNSTEENIPYNWRIELNET</sequence>
<dbReference type="AlphaFoldDB" id="A0A0F9PSD8"/>
<reference evidence="1" key="1">
    <citation type="journal article" date="2015" name="Nature">
        <title>Complex archaea that bridge the gap between prokaryotes and eukaryotes.</title>
        <authorList>
            <person name="Spang A."/>
            <person name="Saw J.H."/>
            <person name="Jorgensen S.L."/>
            <person name="Zaremba-Niedzwiedzka K."/>
            <person name="Martijn J."/>
            <person name="Lind A.E."/>
            <person name="van Eijk R."/>
            <person name="Schleper C."/>
            <person name="Guy L."/>
            <person name="Ettema T.J."/>
        </authorList>
    </citation>
    <scope>NUCLEOTIDE SEQUENCE</scope>
</reference>
<proteinExistence type="predicted"/>
<dbReference type="EMBL" id="LAZR01002621">
    <property type="protein sequence ID" value="KKN27622.1"/>
    <property type="molecule type" value="Genomic_DNA"/>
</dbReference>
<organism evidence="1">
    <name type="scientific">marine sediment metagenome</name>
    <dbReference type="NCBI Taxonomy" id="412755"/>
    <lineage>
        <taxon>unclassified sequences</taxon>
        <taxon>metagenomes</taxon>
        <taxon>ecological metagenomes</taxon>
    </lineage>
</organism>
<gene>
    <name evidence="1" type="ORF">LCGC14_0862590</name>
</gene>
<evidence type="ECO:0000313" key="1">
    <source>
        <dbReference type="EMBL" id="KKN27622.1"/>
    </source>
</evidence>
<accession>A0A0F9PSD8</accession>